<feature type="region of interest" description="Disordered" evidence="1">
    <location>
        <begin position="353"/>
        <end position="384"/>
    </location>
</feature>
<feature type="compositionally biased region" description="Pro residues" evidence="1">
    <location>
        <begin position="77"/>
        <end position="94"/>
    </location>
</feature>
<protein>
    <submittedName>
        <fullName evidence="3">Uncharacterized protein</fullName>
    </submittedName>
</protein>
<name>A0AAE0FZB8_9CHLO</name>
<proteinExistence type="predicted"/>
<dbReference type="Proteomes" id="UP001190700">
    <property type="component" value="Unassembled WGS sequence"/>
</dbReference>
<accession>A0AAE0FZB8</accession>
<feature type="compositionally biased region" description="Pro residues" evidence="1">
    <location>
        <begin position="24"/>
        <end position="37"/>
    </location>
</feature>
<keyword evidence="2" id="KW-0812">Transmembrane</keyword>
<feature type="region of interest" description="Disordered" evidence="1">
    <location>
        <begin position="215"/>
        <end position="236"/>
    </location>
</feature>
<evidence type="ECO:0000256" key="1">
    <source>
        <dbReference type="SAM" id="MobiDB-lite"/>
    </source>
</evidence>
<feature type="region of interest" description="Disordered" evidence="1">
    <location>
        <begin position="75"/>
        <end position="101"/>
    </location>
</feature>
<evidence type="ECO:0000313" key="3">
    <source>
        <dbReference type="EMBL" id="KAK3268588.1"/>
    </source>
</evidence>
<feature type="non-terminal residue" evidence="3">
    <location>
        <position position="1"/>
    </location>
</feature>
<reference evidence="3 4" key="1">
    <citation type="journal article" date="2015" name="Genome Biol. Evol.">
        <title>Comparative Genomics of a Bacterivorous Green Alga Reveals Evolutionary Causalities and Consequences of Phago-Mixotrophic Mode of Nutrition.</title>
        <authorList>
            <person name="Burns J.A."/>
            <person name="Paasch A."/>
            <person name="Narechania A."/>
            <person name="Kim E."/>
        </authorList>
    </citation>
    <scope>NUCLEOTIDE SEQUENCE [LARGE SCALE GENOMIC DNA]</scope>
    <source>
        <strain evidence="3 4">PLY_AMNH</strain>
    </source>
</reference>
<feature type="transmembrane region" description="Helical" evidence="2">
    <location>
        <begin position="106"/>
        <end position="127"/>
    </location>
</feature>
<feature type="compositionally biased region" description="Polar residues" evidence="1">
    <location>
        <begin position="1"/>
        <end position="11"/>
    </location>
</feature>
<keyword evidence="4" id="KW-1185">Reference proteome</keyword>
<feature type="region of interest" description="Disordered" evidence="1">
    <location>
        <begin position="1"/>
        <end position="45"/>
    </location>
</feature>
<dbReference type="EMBL" id="LGRX02011732">
    <property type="protein sequence ID" value="KAK3268588.1"/>
    <property type="molecule type" value="Genomic_DNA"/>
</dbReference>
<organism evidence="3 4">
    <name type="scientific">Cymbomonas tetramitiformis</name>
    <dbReference type="NCBI Taxonomy" id="36881"/>
    <lineage>
        <taxon>Eukaryota</taxon>
        <taxon>Viridiplantae</taxon>
        <taxon>Chlorophyta</taxon>
        <taxon>Pyramimonadophyceae</taxon>
        <taxon>Pyramimonadales</taxon>
        <taxon>Pyramimonadaceae</taxon>
        <taxon>Cymbomonas</taxon>
    </lineage>
</organism>
<evidence type="ECO:0000256" key="2">
    <source>
        <dbReference type="SAM" id="Phobius"/>
    </source>
</evidence>
<keyword evidence="2" id="KW-1133">Transmembrane helix</keyword>
<dbReference type="AlphaFoldDB" id="A0AAE0FZB8"/>
<keyword evidence="2" id="KW-0472">Membrane</keyword>
<sequence>YLATYDSSIESGQDDGQVREYTLLPPPPPKPPTPSKPAKPDYEHRTVWNPRNRLLRVVCRDATIAVISRWCGLHTEPPSPPPPGIPPAPPAPPRPPREASNAEEEMIANALIGVCVAFVIVGTAVGLNYKCILGRYRAFRGGVNYEPELEEGEGVRRRMSKRMSEVKRRLTMSASKRFSLFKHNAEDDESGGSQWLAFMRKKEELTAKFTIPGETELPAPEAKPPSNQTPKKRPAWGMPVALRPENFIPKGKLWSKQGLENSNSAISEGDAALSLHRLSTFRDKMPKMPRFSAVIRKAIQPEDQTVAIKVGNAGKEWNQHSDGGKQIKVGREADELEEAMENYVAARLAAMRSESPELPPLTKADNAVQDEEQKRKMRSIFTKS</sequence>
<gene>
    <name evidence="3" type="ORF">CYMTET_22916</name>
</gene>
<evidence type="ECO:0000313" key="4">
    <source>
        <dbReference type="Proteomes" id="UP001190700"/>
    </source>
</evidence>
<comment type="caution">
    <text evidence="3">The sequence shown here is derived from an EMBL/GenBank/DDBJ whole genome shotgun (WGS) entry which is preliminary data.</text>
</comment>